<dbReference type="Proteomes" id="UP000245712">
    <property type="component" value="Unassembled WGS sequence"/>
</dbReference>
<keyword evidence="2" id="KW-1185">Reference proteome</keyword>
<gene>
    <name evidence="1" type="ORF">C7402_14046</name>
</gene>
<name>A0ABX5K780_9BURK</name>
<accession>A0ABX5K780</accession>
<dbReference type="SUPFAM" id="SSF102588">
    <property type="entry name" value="LmbE-like"/>
    <property type="match status" value="1"/>
</dbReference>
<protein>
    <submittedName>
        <fullName evidence="1">GlcNAc-PI de-N-acetylase</fullName>
    </submittedName>
</protein>
<proteinExistence type="predicted"/>
<dbReference type="InterPro" id="IPR003737">
    <property type="entry name" value="GlcNAc_PI_deacetylase-related"/>
</dbReference>
<evidence type="ECO:0000313" key="1">
    <source>
        <dbReference type="EMBL" id="PVX61397.1"/>
    </source>
</evidence>
<dbReference type="Pfam" id="PF02585">
    <property type="entry name" value="PIG-L"/>
    <property type="match status" value="1"/>
</dbReference>
<organism evidence="1 2">
    <name type="scientific">Paraburkholderia unamae</name>
    <dbReference type="NCBI Taxonomy" id="219649"/>
    <lineage>
        <taxon>Bacteria</taxon>
        <taxon>Pseudomonadati</taxon>
        <taxon>Pseudomonadota</taxon>
        <taxon>Betaproteobacteria</taxon>
        <taxon>Burkholderiales</taxon>
        <taxon>Burkholderiaceae</taxon>
        <taxon>Paraburkholderia</taxon>
    </lineage>
</organism>
<dbReference type="RefSeq" id="WP_112177831.1">
    <property type="nucleotide sequence ID" value="NZ_QEOB01000040.1"/>
</dbReference>
<dbReference type="InterPro" id="IPR024078">
    <property type="entry name" value="LmbE-like_dom_sf"/>
</dbReference>
<evidence type="ECO:0000313" key="2">
    <source>
        <dbReference type="Proteomes" id="UP000245712"/>
    </source>
</evidence>
<dbReference type="Gene3D" id="3.40.50.10320">
    <property type="entry name" value="LmbE-like"/>
    <property type="match status" value="1"/>
</dbReference>
<sequence>MSFDRQRGAMAGASSALFVVSPHLDDAVFGCAALLAGYPGACVCTVFAGAPDHPQHTEWDRAAGFGNSTQALDERCREDNRALEHCGARALRLPFLDGQYGRLPDVATLAEEVKKHCESMRAGDEAFVAPLGVRHPDHMCVGKAWELLLCTGGLESCIAYEEAIHRTTRGVVAKRLAELEAAGLHVTPLDETWRPARLAARALTAKRLAILEYASQLRAFDARFPADLAKPERYWRVTRA</sequence>
<dbReference type="EMBL" id="QEOB01000040">
    <property type="protein sequence ID" value="PVX61397.1"/>
    <property type="molecule type" value="Genomic_DNA"/>
</dbReference>
<comment type="caution">
    <text evidence="1">The sequence shown here is derived from an EMBL/GenBank/DDBJ whole genome shotgun (WGS) entry which is preliminary data.</text>
</comment>
<reference evidence="1 2" key="1">
    <citation type="submission" date="2018-05" db="EMBL/GenBank/DDBJ databases">
        <title>Genomic Encyclopedia of Type Strains, Phase IV (KMG-V): Genome sequencing to study the core and pangenomes of soil and plant-associated prokaryotes.</title>
        <authorList>
            <person name="Whitman W."/>
        </authorList>
    </citation>
    <scope>NUCLEOTIDE SEQUENCE [LARGE SCALE GENOMIC DNA]</scope>
    <source>
        <strain evidence="1 2">SCZa-39</strain>
    </source>
</reference>